<protein>
    <submittedName>
        <fullName evidence="5">ABC transporter substrate-binding protein</fullName>
    </submittedName>
</protein>
<dbReference type="Gene3D" id="3.40.190.10">
    <property type="entry name" value="Periplasmic binding protein-like II"/>
    <property type="match status" value="2"/>
</dbReference>
<comment type="similarity">
    <text evidence="2">Belongs to the bacterial solute-binding protein SsuA/TauA family.</text>
</comment>
<sequence>MNNPLLVMNQGDASEARVYYCAHFVAESLGFFAREGVNVEFTTAQSGGHTIQGGQVPAVLAGEADLTIGGPMVIMKNHQDNGPALVCFCAAVAGNPWYLAAANPQPAFSIAALRGKKVVDVGNVGTASLCFRWLLEQHHLAEDDITLIAGSGDIQQDFAAVAAGEIDYALHSLHALAPAVASGELALVQSLSPLTGAVPWSAYIARPEVVAAHRPAFQAFTRAIGLALAWLHENSAEKVSALIAPFYPDYPLPALIEAVRGYQQSRIFADSTQISKQDFGHFSDILQQAGWLAQPAPYDALVDSRLTDGRE</sequence>
<keyword evidence="6" id="KW-1185">Reference proteome</keyword>
<dbReference type="Proteomes" id="UP001164712">
    <property type="component" value="Chromosome"/>
</dbReference>
<keyword evidence="3" id="KW-0732">Signal</keyword>
<organism evidence="5 6">
    <name type="scientific">Rouxiella chamberiensis</name>
    <dbReference type="NCBI Taxonomy" id="1513468"/>
    <lineage>
        <taxon>Bacteria</taxon>
        <taxon>Pseudomonadati</taxon>
        <taxon>Pseudomonadota</taxon>
        <taxon>Gammaproteobacteria</taxon>
        <taxon>Enterobacterales</taxon>
        <taxon>Yersiniaceae</taxon>
        <taxon>Rouxiella</taxon>
    </lineage>
</organism>
<name>A0ABY7HQP8_9GAMM</name>
<reference evidence="5" key="1">
    <citation type="submission" date="2022-12" db="EMBL/GenBank/DDBJ databases">
        <title>Complete genome sequence of an Australian strain of Rouxiella badensis DAR84756 and resolution of the R. badensis DSM100043 and R. chamberiensis DSM28324 genomes.</title>
        <authorList>
            <person name="Paul S."/>
            <person name="Anderson P.J."/>
            <person name="Maynard G."/>
            <person name="Dyall-Smith M."/>
            <person name="Kudinha T."/>
        </authorList>
    </citation>
    <scope>NUCLEOTIDE SEQUENCE</scope>
    <source>
        <strain evidence="5">DSM 28324</strain>
    </source>
</reference>
<dbReference type="PANTHER" id="PTHR30024">
    <property type="entry name" value="ALIPHATIC SULFONATES-BINDING PROTEIN-RELATED"/>
    <property type="match status" value="1"/>
</dbReference>
<dbReference type="PANTHER" id="PTHR30024:SF47">
    <property type="entry name" value="TAURINE-BINDING PERIPLASMIC PROTEIN"/>
    <property type="match status" value="1"/>
</dbReference>
<feature type="domain" description="SsuA/THI5-like" evidence="4">
    <location>
        <begin position="22"/>
        <end position="235"/>
    </location>
</feature>
<dbReference type="SUPFAM" id="SSF53850">
    <property type="entry name" value="Periplasmic binding protein-like II"/>
    <property type="match status" value="1"/>
</dbReference>
<dbReference type="InterPro" id="IPR015168">
    <property type="entry name" value="SsuA/THI5"/>
</dbReference>
<evidence type="ECO:0000313" key="6">
    <source>
        <dbReference type="Proteomes" id="UP001164712"/>
    </source>
</evidence>
<evidence type="ECO:0000256" key="1">
    <source>
        <dbReference type="ARBA" id="ARBA00004418"/>
    </source>
</evidence>
<dbReference type="Pfam" id="PF09084">
    <property type="entry name" value="NMT1"/>
    <property type="match status" value="1"/>
</dbReference>
<dbReference type="EMBL" id="CP114058">
    <property type="protein sequence ID" value="WAT01352.1"/>
    <property type="molecule type" value="Genomic_DNA"/>
</dbReference>
<dbReference type="RefSeq" id="WP_045049321.1">
    <property type="nucleotide sequence ID" value="NZ_CP114058.1"/>
</dbReference>
<gene>
    <name evidence="5" type="ORF">O1V66_00550</name>
</gene>
<evidence type="ECO:0000259" key="4">
    <source>
        <dbReference type="Pfam" id="PF09084"/>
    </source>
</evidence>
<evidence type="ECO:0000256" key="3">
    <source>
        <dbReference type="ARBA" id="ARBA00022729"/>
    </source>
</evidence>
<proteinExistence type="inferred from homology"/>
<comment type="subcellular location">
    <subcellularLocation>
        <location evidence="1">Periplasm</location>
    </subcellularLocation>
</comment>
<evidence type="ECO:0000256" key="2">
    <source>
        <dbReference type="ARBA" id="ARBA00010742"/>
    </source>
</evidence>
<evidence type="ECO:0000313" key="5">
    <source>
        <dbReference type="EMBL" id="WAT01352.1"/>
    </source>
</evidence>
<accession>A0ABY7HQP8</accession>